<evidence type="ECO:0000256" key="5">
    <source>
        <dbReference type="SAM" id="MobiDB-lite"/>
    </source>
</evidence>
<sequence length="1456" mass="158576">MKLEETAPALSVSPLVSDEVRPSIIRSIMCSSVNVLCRCARCCTIWCVDVINHSSTFYISELTNIRHTRFHRSCNYPKLPAYTQSLESVPHRDLQLSSSVVVASGLELRPVSTPAVSRVRVRLRKSRIPQNKRLYRAQSVVLHEEVHTVHGLLLLKSVVCYSLGIVSTLFFVITILSLEDHTIDTSRIYPTKFVPPASSPSDLSHLPPVTPSPITTGVPVTNSPSCHLISFPRTPLLPSLPPSPSPLLTPLPPSTHPPTPTPITRTPRRHLLTTPLPHELLTSDHDSFIRGGVCQSVQLSPDATHFLTWFSSLTAGWQQQEVLHMLISGLDVTQLYFLSAILLSRKFRDPVGCLPEPLALHLLSYVPPKDLLRNCTTVSRVWHERCTSEALWKNLCSSSRLGVPRLRGGALWRRLFIDSLRMKFNWWRGRCAVTSLEGHTGRVLCVKVRGDLTATGSSDSTIRRACVSLSLVQTFSCDCVCVCVYTRIWSLESGRCVQVLTGHSKGVQCLHFYGKRLLISGSSDQTVKVWNIVTGACESTAAEVHTGTVWCLQQKKEVLITGSHDKSLFRETKLMDAVSESRSLGISVQGTGRELCRGPHSRILEVVYGGVRCRAKRIDTASGEEGLRECLAGACAVLARLRHSNIVQFLGTQAGDGFAGIVTEYLLYSLAKVLERHGSLPEQLSHSVLRDASSALVYLHDLSPPVPHGHLVPANVLLTEDFRAKLSDVGVSRCVESLRNIPRESAAYLPSSPSEKPATKTDVYSLGAVMVHVVGGTHPANLLSSSNAEKILAKNLGVAERHPLCGLMRDCLNSEPSKRPTAAQVQSRLSHEVTKFPPLSMESRLALVQGMKGAGGSPGHPLSSSRRASFSPKKMLRGTESDRSLALAIESEALKLETEELRVANRGLRTALDKQMKFVTAHDHEMAAKLMAKDQEIVARRHENSAQASLLKAAEENLAAKEATNRGLSLQLRSLQDYLASRAEPHLLNPKAQLKWKKCADVPHSMIFGQAVTVKDKVYFGSGTSHLGETSSSPRILCYSPVQDSWSSLPPCPVVGFGMGCYLGELALVGGGYGSPDEGATSLTGDVHLLDETRGEWNKTLPPLLKPRMLSTVVSHSRGLVAVGGIVLDATHDQCLSSVEVFEEQAGQWHRAASLPIACIGMTSAVVGDYCYLLGGFTDTDLDRPTTHVFSASLTSLVQDAVGSRCGLTNGSLEDHTGPVWSELVSSPRFASTAANLGNCLLTLGGSDEHLEHKSGALHVFSPLTNSWIRIEDIPAVIWSARSLQARLSLEGHGGVVLAAELSDSATTAFTGAGDGLVRVWRVECGECVRTVGVMGAPPITSLSWSKGWLAWSSGTTVSVWDSLHWRKRCELTGHEDRVECVQLKVHEERSGRGLVLTSSRDSTVRYWTSGSGRQISSLRGHTATVNSVSSCSWAIVSGSDDRSLRLWNFHAYHPS</sequence>
<dbReference type="SUPFAM" id="SSF117281">
    <property type="entry name" value="Kelch motif"/>
    <property type="match status" value="2"/>
</dbReference>
<dbReference type="Gene3D" id="2.130.10.10">
    <property type="entry name" value="YVTN repeat-like/Quinoprotein amine dehydrogenase"/>
    <property type="match status" value="3"/>
</dbReference>
<dbReference type="SUPFAM" id="SSF81383">
    <property type="entry name" value="F-box domain"/>
    <property type="match status" value="1"/>
</dbReference>
<dbReference type="Pfam" id="PF00069">
    <property type="entry name" value="Pkinase"/>
    <property type="match status" value="1"/>
</dbReference>
<dbReference type="GO" id="GO:0004672">
    <property type="term" value="F:protein kinase activity"/>
    <property type="evidence" value="ECO:0007669"/>
    <property type="project" value="InterPro"/>
</dbReference>
<dbReference type="InterPro" id="IPR015943">
    <property type="entry name" value="WD40/YVTN_repeat-like_dom_sf"/>
</dbReference>
<dbReference type="PANTHER" id="PTHR22847">
    <property type="entry name" value="WD40 REPEAT PROTEIN"/>
    <property type="match status" value="1"/>
</dbReference>
<dbReference type="PROSITE" id="PS50181">
    <property type="entry name" value="FBOX"/>
    <property type="match status" value="1"/>
</dbReference>
<organism evidence="8 9">
    <name type="scientific">Geodia barretti</name>
    <name type="common">Barrett's horny sponge</name>
    <dbReference type="NCBI Taxonomy" id="519541"/>
    <lineage>
        <taxon>Eukaryota</taxon>
        <taxon>Metazoa</taxon>
        <taxon>Porifera</taxon>
        <taxon>Demospongiae</taxon>
        <taxon>Heteroscleromorpha</taxon>
        <taxon>Tetractinellida</taxon>
        <taxon>Astrophorina</taxon>
        <taxon>Geodiidae</taxon>
        <taxon>Geodia</taxon>
    </lineage>
</organism>
<dbReference type="SUPFAM" id="SSF56112">
    <property type="entry name" value="Protein kinase-like (PK-like)"/>
    <property type="match status" value="1"/>
</dbReference>
<name>A0AA35X5H8_GEOBA</name>
<proteinExistence type="predicted"/>
<evidence type="ECO:0000313" key="9">
    <source>
        <dbReference type="Proteomes" id="UP001174909"/>
    </source>
</evidence>
<dbReference type="InterPro" id="IPR001810">
    <property type="entry name" value="F-box_dom"/>
</dbReference>
<evidence type="ECO:0000259" key="7">
    <source>
        <dbReference type="PROSITE" id="PS50181"/>
    </source>
</evidence>
<accession>A0AA35X5H8</accession>
<feature type="domain" description="Protein kinase" evidence="6">
    <location>
        <begin position="589"/>
        <end position="834"/>
    </location>
</feature>
<dbReference type="Pfam" id="PF00400">
    <property type="entry name" value="WD40"/>
    <property type="match status" value="5"/>
</dbReference>
<protein>
    <submittedName>
        <fullName evidence="8">F-box/WD repeat-containing protein 7</fullName>
    </submittedName>
</protein>
<feature type="compositionally biased region" description="Pro residues" evidence="5">
    <location>
        <begin position="242"/>
        <end position="261"/>
    </location>
</feature>
<dbReference type="InterPro" id="IPR019775">
    <property type="entry name" value="WD40_repeat_CS"/>
</dbReference>
<dbReference type="SUPFAM" id="SSF50978">
    <property type="entry name" value="WD40 repeat-like"/>
    <property type="match status" value="2"/>
</dbReference>
<evidence type="ECO:0000256" key="2">
    <source>
        <dbReference type="ARBA" id="ARBA00022574"/>
    </source>
</evidence>
<feature type="domain" description="F-box" evidence="7">
    <location>
        <begin position="348"/>
        <end position="395"/>
    </location>
</feature>
<comment type="subcellular location">
    <subcellularLocation>
        <location evidence="1">Cytoplasmic vesicle</location>
        <location evidence="1">Autophagosome</location>
    </subcellularLocation>
</comment>
<dbReference type="PROSITE" id="PS00678">
    <property type="entry name" value="WD_REPEATS_1"/>
    <property type="match status" value="2"/>
</dbReference>
<evidence type="ECO:0000313" key="8">
    <source>
        <dbReference type="EMBL" id="CAI8040436.1"/>
    </source>
</evidence>
<dbReference type="PANTHER" id="PTHR22847:SF637">
    <property type="entry name" value="WD REPEAT DOMAIN 5B"/>
    <property type="match status" value="1"/>
</dbReference>
<feature type="region of interest" description="Disordered" evidence="5">
    <location>
        <begin position="242"/>
        <end position="268"/>
    </location>
</feature>
<dbReference type="InterPro" id="IPR011009">
    <property type="entry name" value="Kinase-like_dom_sf"/>
</dbReference>
<dbReference type="Gene3D" id="1.20.1280.50">
    <property type="match status" value="1"/>
</dbReference>
<dbReference type="EMBL" id="CASHTH010003110">
    <property type="protein sequence ID" value="CAI8040436.1"/>
    <property type="molecule type" value="Genomic_DNA"/>
</dbReference>
<keyword evidence="9" id="KW-1185">Reference proteome</keyword>
<evidence type="ECO:0000259" key="6">
    <source>
        <dbReference type="PROSITE" id="PS50011"/>
    </source>
</evidence>
<evidence type="ECO:0000256" key="3">
    <source>
        <dbReference type="ARBA" id="ARBA00022737"/>
    </source>
</evidence>
<dbReference type="InterPro" id="IPR036322">
    <property type="entry name" value="WD40_repeat_dom_sf"/>
</dbReference>
<dbReference type="InterPro" id="IPR000719">
    <property type="entry name" value="Prot_kinase_dom"/>
</dbReference>
<dbReference type="Gene3D" id="1.10.510.10">
    <property type="entry name" value="Transferase(Phosphotransferase) domain 1"/>
    <property type="match status" value="1"/>
</dbReference>
<keyword evidence="2 4" id="KW-0853">WD repeat</keyword>
<dbReference type="InterPro" id="IPR015915">
    <property type="entry name" value="Kelch-typ_b-propeller"/>
</dbReference>
<dbReference type="GO" id="GO:0005776">
    <property type="term" value="C:autophagosome"/>
    <property type="evidence" value="ECO:0007669"/>
    <property type="project" value="UniProtKB-SubCell"/>
</dbReference>
<feature type="repeat" description="WD" evidence="4">
    <location>
        <begin position="1290"/>
        <end position="1331"/>
    </location>
</feature>
<keyword evidence="3" id="KW-0677">Repeat</keyword>
<gene>
    <name evidence="8" type="ORF">GBAR_LOCUS22539</name>
</gene>
<dbReference type="PROSITE" id="PS50294">
    <property type="entry name" value="WD_REPEATS_REGION"/>
    <property type="match status" value="3"/>
</dbReference>
<dbReference type="SMART" id="SM00320">
    <property type="entry name" value="WD40"/>
    <property type="match status" value="7"/>
</dbReference>
<dbReference type="PROSITE" id="PS50011">
    <property type="entry name" value="PROTEIN_KINASE_DOM"/>
    <property type="match status" value="1"/>
</dbReference>
<dbReference type="Pfam" id="PF12937">
    <property type="entry name" value="F-box-like"/>
    <property type="match status" value="1"/>
</dbReference>
<reference evidence="8" key="1">
    <citation type="submission" date="2023-03" db="EMBL/GenBank/DDBJ databases">
        <authorList>
            <person name="Steffen K."/>
            <person name="Cardenas P."/>
        </authorList>
    </citation>
    <scope>NUCLEOTIDE SEQUENCE</scope>
</reference>
<evidence type="ECO:0000256" key="1">
    <source>
        <dbReference type="ARBA" id="ARBA00004419"/>
    </source>
</evidence>
<dbReference type="Gene3D" id="2.120.10.80">
    <property type="entry name" value="Kelch-type beta propeller"/>
    <property type="match status" value="1"/>
</dbReference>
<dbReference type="InterPro" id="IPR001680">
    <property type="entry name" value="WD40_rpt"/>
</dbReference>
<dbReference type="Proteomes" id="UP001174909">
    <property type="component" value="Unassembled WGS sequence"/>
</dbReference>
<dbReference type="InterPro" id="IPR036047">
    <property type="entry name" value="F-box-like_dom_sf"/>
</dbReference>
<feature type="repeat" description="WD" evidence="4">
    <location>
        <begin position="500"/>
        <end position="540"/>
    </location>
</feature>
<dbReference type="PROSITE" id="PS50082">
    <property type="entry name" value="WD_REPEATS_2"/>
    <property type="match status" value="4"/>
</dbReference>
<feature type="repeat" description="WD" evidence="4">
    <location>
        <begin position="1419"/>
        <end position="1456"/>
    </location>
</feature>
<dbReference type="GO" id="GO:1990234">
    <property type="term" value="C:transferase complex"/>
    <property type="evidence" value="ECO:0007669"/>
    <property type="project" value="UniProtKB-ARBA"/>
</dbReference>
<evidence type="ECO:0000256" key="4">
    <source>
        <dbReference type="PROSITE-ProRule" id="PRU00221"/>
    </source>
</evidence>
<comment type="caution">
    <text evidence="8">The sequence shown here is derived from an EMBL/GenBank/DDBJ whole genome shotgun (WGS) entry which is preliminary data.</text>
</comment>
<feature type="region of interest" description="Disordered" evidence="5">
    <location>
        <begin position="852"/>
        <end position="877"/>
    </location>
</feature>
<dbReference type="GO" id="GO:0005524">
    <property type="term" value="F:ATP binding"/>
    <property type="evidence" value="ECO:0007669"/>
    <property type="project" value="InterPro"/>
</dbReference>
<feature type="repeat" description="WD" evidence="4">
    <location>
        <begin position="1372"/>
        <end position="1418"/>
    </location>
</feature>